<accession>A0A124BS11</accession>
<comment type="caution">
    <text evidence="2">The sequence shown here is derived from an EMBL/GenBank/DDBJ whole genome shotgun (WGS) entry which is preliminary data.</text>
</comment>
<dbReference type="InterPro" id="IPR034660">
    <property type="entry name" value="DinB/YfiT-like"/>
</dbReference>
<evidence type="ECO:0000259" key="1">
    <source>
        <dbReference type="Pfam" id="PF12867"/>
    </source>
</evidence>
<proteinExistence type="predicted"/>
<dbReference type="Pfam" id="PF12867">
    <property type="entry name" value="DinB_2"/>
    <property type="match status" value="1"/>
</dbReference>
<dbReference type="EMBL" id="BCMS01000001">
    <property type="protein sequence ID" value="GAQ22921.1"/>
    <property type="molecule type" value="Genomic_DNA"/>
</dbReference>
<sequence>MTTPSPGAVTAYLAEQFRSELELFRAALEQAPGDAFHTPRLGHSPAWHALHIAEWLRLMVLDDRTPNYHHLGWEDNARVQALGTQPAPVRESDPREQILAALEQTGARVVAWLEQADDTALDGEVFSAATPSGTRPRRLALGMQLRHVGYHRGQLNLLLKSLS</sequence>
<dbReference type="Proteomes" id="UP000056209">
    <property type="component" value="Unassembled WGS sequence"/>
</dbReference>
<dbReference type="AlphaFoldDB" id="A0A124BS11"/>
<evidence type="ECO:0000313" key="2">
    <source>
        <dbReference type="EMBL" id="GAQ22921.1"/>
    </source>
</evidence>
<reference evidence="3" key="1">
    <citation type="submission" date="2015-11" db="EMBL/GenBank/DDBJ databases">
        <title>Draft Genome Sequence of the Radioresistant Bacterium Deinococcus grandis, Isolated from Freshwater Fish in Japan.</title>
        <authorList>
            <person name="Satoh K."/>
            <person name="Onodera T."/>
            <person name="Omoso K."/>
            <person name="Takeda-Yano K."/>
            <person name="Katayama T."/>
            <person name="Oono Y."/>
            <person name="Narumi I."/>
        </authorList>
    </citation>
    <scope>NUCLEOTIDE SEQUENCE [LARGE SCALE GENOMIC DNA]</scope>
    <source>
        <strain evidence="3">ATCC 43672</strain>
    </source>
</reference>
<dbReference type="SUPFAM" id="SSF109854">
    <property type="entry name" value="DinB/YfiT-like putative metalloenzymes"/>
    <property type="match status" value="1"/>
</dbReference>
<dbReference type="InterPro" id="IPR024775">
    <property type="entry name" value="DinB-like"/>
</dbReference>
<organism evidence="2 3">
    <name type="scientific">Deinococcus grandis</name>
    <dbReference type="NCBI Taxonomy" id="57498"/>
    <lineage>
        <taxon>Bacteria</taxon>
        <taxon>Thermotogati</taxon>
        <taxon>Deinococcota</taxon>
        <taxon>Deinococci</taxon>
        <taxon>Deinococcales</taxon>
        <taxon>Deinococcaceae</taxon>
        <taxon>Deinococcus</taxon>
    </lineage>
</organism>
<name>A0A124BS11_9DEIO</name>
<keyword evidence="3" id="KW-1185">Reference proteome</keyword>
<protein>
    <recommendedName>
        <fullName evidence="1">DinB-like domain-containing protein</fullName>
    </recommendedName>
</protein>
<gene>
    <name evidence="2" type="ORF">DEIGR_102948</name>
</gene>
<evidence type="ECO:0000313" key="3">
    <source>
        <dbReference type="Proteomes" id="UP000056209"/>
    </source>
</evidence>
<dbReference type="RefSeq" id="WP_236704758.1">
    <property type="nucleotide sequence ID" value="NZ_BCMS01000001.1"/>
</dbReference>
<dbReference type="Gene3D" id="1.20.120.450">
    <property type="entry name" value="dinb family like domain"/>
    <property type="match status" value="1"/>
</dbReference>
<feature type="domain" description="DinB-like" evidence="1">
    <location>
        <begin position="16"/>
        <end position="155"/>
    </location>
</feature>